<evidence type="ECO:0000256" key="1">
    <source>
        <dbReference type="SAM" id="Coils"/>
    </source>
</evidence>
<protein>
    <submittedName>
        <fullName evidence="3">Uncharacterized protein</fullName>
    </submittedName>
</protein>
<keyword evidence="1" id="KW-0175">Coiled coil</keyword>
<sequence length="281" mass="32451">MENERNRIVIETYFQKAPIYVLTRMEGRLHEFKNIASLAEFVNKLKADTTAWKEFSEDQEDGDDDRLNPVYENRRFNNLQIPHQDNIGHAMDNDNPDVVIIVDPPIATTPAIGNEGIIQEERVMEVVEAKTGKQPEVQKLTEQIKEMQEKIQMLEKEKYRKAAIELAKQLETLNDKEEGTSKEPFVEVVSKIVSEEDENPQANILPAPPVYAKAGGQNVENITNPEKFAKVIQFKRQMKEKRIAEEENKAEWEKVKTENFQQLAGNLNDRIKYGRGLEKRD</sequence>
<organism evidence="2 3">
    <name type="scientific">Romanomermis culicivorax</name>
    <name type="common">Nematode worm</name>
    <dbReference type="NCBI Taxonomy" id="13658"/>
    <lineage>
        <taxon>Eukaryota</taxon>
        <taxon>Metazoa</taxon>
        <taxon>Ecdysozoa</taxon>
        <taxon>Nematoda</taxon>
        <taxon>Enoplea</taxon>
        <taxon>Dorylaimia</taxon>
        <taxon>Mermithida</taxon>
        <taxon>Mermithoidea</taxon>
        <taxon>Mermithidae</taxon>
        <taxon>Romanomermis</taxon>
    </lineage>
</organism>
<evidence type="ECO:0000313" key="3">
    <source>
        <dbReference type="WBParaSite" id="nRc.2.0.1.t23642-RA"/>
    </source>
</evidence>
<dbReference type="AlphaFoldDB" id="A0A915JBV7"/>
<proteinExistence type="predicted"/>
<reference evidence="3" key="1">
    <citation type="submission" date="2022-11" db="UniProtKB">
        <authorList>
            <consortium name="WormBaseParasite"/>
        </authorList>
    </citation>
    <scope>IDENTIFICATION</scope>
</reference>
<feature type="coiled-coil region" evidence="1">
    <location>
        <begin position="137"/>
        <end position="176"/>
    </location>
</feature>
<keyword evidence="2" id="KW-1185">Reference proteome</keyword>
<accession>A0A915JBV7</accession>
<dbReference type="WBParaSite" id="nRc.2.0.1.t23642-RA">
    <property type="protein sequence ID" value="nRc.2.0.1.t23642-RA"/>
    <property type="gene ID" value="nRc.2.0.1.g23642"/>
</dbReference>
<dbReference type="Proteomes" id="UP000887565">
    <property type="component" value="Unplaced"/>
</dbReference>
<name>A0A915JBV7_ROMCU</name>
<evidence type="ECO:0000313" key="2">
    <source>
        <dbReference type="Proteomes" id="UP000887565"/>
    </source>
</evidence>